<keyword evidence="3" id="KW-1185">Reference proteome</keyword>
<organism evidence="2 3">
    <name type="scientific">Lysobacter stagni</name>
    <dbReference type="NCBI Taxonomy" id="3045172"/>
    <lineage>
        <taxon>Bacteria</taxon>
        <taxon>Pseudomonadati</taxon>
        <taxon>Pseudomonadota</taxon>
        <taxon>Gammaproteobacteria</taxon>
        <taxon>Lysobacterales</taxon>
        <taxon>Lysobacteraceae</taxon>
        <taxon>Lysobacter</taxon>
    </lineage>
</organism>
<comment type="caution">
    <text evidence="2">The sequence shown here is derived from an EMBL/GenBank/DDBJ whole genome shotgun (WGS) entry which is preliminary data.</text>
</comment>
<dbReference type="EMBL" id="JASGBI010000001">
    <property type="protein sequence ID" value="MDI9239548.1"/>
    <property type="molecule type" value="Genomic_DNA"/>
</dbReference>
<evidence type="ECO:0000313" key="3">
    <source>
        <dbReference type="Proteomes" id="UP001321580"/>
    </source>
</evidence>
<keyword evidence="1" id="KW-1133">Transmembrane helix</keyword>
<keyword evidence="1" id="KW-0812">Transmembrane</keyword>
<protein>
    <submittedName>
        <fullName evidence="2">Uncharacterized protein</fullName>
    </submittedName>
</protein>
<evidence type="ECO:0000313" key="2">
    <source>
        <dbReference type="EMBL" id="MDI9239548.1"/>
    </source>
</evidence>
<feature type="transmembrane region" description="Helical" evidence="1">
    <location>
        <begin position="66"/>
        <end position="84"/>
    </location>
</feature>
<sequence>MDGAGQAGLGNAEGSFADLWQWYTYLGDKCDSYSRSSFEDFGLLFSTGAMAAWVPVSAQFPEQALGTWAPLAGFVAILFFIVIVGTRTLAKQALVQYYLAQIARVETSIAARLSADDGAAFSFGRQ</sequence>
<keyword evidence="1" id="KW-0472">Membrane</keyword>
<gene>
    <name evidence="2" type="ORF">QLQ15_11600</name>
</gene>
<proteinExistence type="predicted"/>
<reference evidence="2 3" key="1">
    <citation type="submission" date="2023-05" db="EMBL/GenBank/DDBJ databases">
        <title>Lysobacter sp. strain LF1 Genome sequencing and assembly.</title>
        <authorList>
            <person name="Jung Y."/>
        </authorList>
    </citation>
    <scope>NUCLEOTIDE SEQUENCE [LARGE SCALE GENOMIC DNA]</scope>
    <source>
        <strain evidence="2 3">LF1</strain>
    </source>
</reference>
<dbReference type="Proteomes" id="UP001321580">
    <property type="component" value="Unassembled WGS sequence"/>
</dbReference>
<accession>A0ABT6XHB7</accession>
<name>A0ABT6XHB7_9GAMM</name>
<evidence type="ECO:0000256" key="1">
    <source>
        <dbReference type="SAM" id="Phobius"/>
    </source>
</evidence>
<dbReference type="RefSeq" id="WP_283212928.1">
    <property type="nucleotide sequence ID" value="NZ_JASGBI010000001.1"/>
</dbReference>